<comment type="similarity">
    <text evidence="2">Belongs to the chromate ion transporter (CHR) (TC 2.A.51) family.</text>
</comment>
<evidence type="ECO:0000256" key="3">
    <source>
        <dbReference type="ARBA" id="ARBA00022475"/>
    </source>
</evidence>
<accession>D1B7H5</accession>
<dbReference type="GO" id="GO:0015109">
    <property type="term" value="F:chromate transmembrane transporter activity"/>
    <property type="evidence" value="ECO:0007669"/>
    <property type="project" value="InterPro"/>
</dbReference>
<evidence type="ECO:0000256" key="7">
    <source>
        <dbReference type="SAM" id="Phobius"/>
    </source>
</evidence>
<proteinExistence type="inferred from homology"/>
<evidence type="ECO:0000313" key="9">
    <source>
        <dbReference type="Proteomes" id="UP000002030"/>
    </source>
</evidence>
<feature type="transmembrane region" description="Helical" evidence="7">
    <location>
        <begin position="108"/>
        <end position="129"/>
    </location>
</feature>
<dbReference type="PANTHER" id="PTHR43663:SF2">
    <property type="entry name" value="CHROMATE TRANSPORT PROTEIN-RELATED"/>
    <property type="match status" value="1"/>
</dbReference>
<reference evidence="8 9" key="1">
    <citation type="journal article" date="2009" name="Stand. Genomic Sci.">
        <title>Complete genome sequence of Thermanaerovibrio acidaminovorans type strain (Su883).</title>
        <authorList>
            <person name="Chovatia M."/>
            <person name="Sikorski J."/>
            <person name="Schroder M."/>
            <person name="Lapidus A."/>
            <person name="Nolan M."/>
            <person name="Tice H."/>
            <person name="Glavina Del Rio T."/>
            <person name="Copeland A."/>
            <person name="Cheng J.F."/>
            <person name="Lucas S."/>
            <person name="Chen F."/>
            <person name="Bruce D."/>
            <person name="Goodwin L."/>
            <person name="Pitluck S."/>
            <person name="Ivanova N."/>
            <person name="Mavromatis K."/>
            <person name="Ovchinnikova G."/>
            <person name="Pati A."/>
            <person name="Chen A."/>
            <person name="Palaniappan K."/>
            <person name="Land M."/>
            <person name="Hauser L."/>
            <person name="Chang Y.J."/>
            <person name="Jeffries C.D."/>
            <person name="Chain P."/>
            <person name="Saunders E."/>
            <person name="Detter J.C."/>
            <person name="Brettin T."/>
            <person name="Rohde M."/>
            <person name="Goker M."/>
            <person name="Spring S."/>
            <person name="Bristow J."/>
            <person name="Markowitz V."/>
            <person name="Hugenholtz P."/>
            <person name="Kyrpides N.C."/>
            <person name="Klenk H.P."/>
            <person name="Eisen J.A."/>
        </authorList>
    </citation>
    <scope>NUCLEOTIDE SEQUENCE [LARGE SCALE GENOMIC DNA]</scope>
    <source>
        <strain evidence="9">ATCC 49978 / DSM 6589 / Su883</strain>
    </source>
</reference>
<dbReference type="EnsemblBacteria" id="ACZ19966">
    <property type="protein sequence ID" value="ACZ19966"/>
    <property type="gene ID" value="Taci_1752"/>
</dbReference>
<gene>
    <name evidence="8" type="ordered locus">Taci_1752</name>
</gene>
<feature type="transmembrane region" description="Helical" evidence="7">
    <location>
        <begin position="141"/>
        <end position="174"/>
    </location>
</feature>
<feature type="transmembrane region" description="Helical" evidence="7">
    <location>
        <begin position="78"/>
        <end position="102"/>
    </location>
</feature>
<evidence type="ECO:0000313" key="8">
    <source>
        <dbReference type="EMBL" id="ACZ19966.1"/>
    </source>
</evidence>
<keyword evidence="6 7" id="KW-0472">Membrane</keyword>
<dbReference type="AlphaFoldDB" id="D1B7H5"/>
<evidence type="ECO:0000256" key="1">
    <source>
        <dbReference type="ARBA" id="ARBA00004651"/>
    </source>
</evidence>
<dbReference type="Pfam" id="PF02417">
    <property type="entry name" value="Chromate_transp"/>
    <property type="match status" value="1"/>
</dbReference>
<keyword evidence="5 7" id="KW-1133">Transmembrane helix</keyword>
<protein>
    <submittedName>
        <fullName evidence="8">Chromate transporter</fullName>
    </submittedName>
</protein>
<keyword evidence="9" id="KW-1185">Reference proteome</keyword>
<dbReference type="PANTHER" id="PTHR43663">
    <property type="entry name" value="CHROMATE TRANSPORT PROTEIN-RELATED"/>
    <property type="match status" value="1"/>
</dbReference>
<dbReference type="STRING" id="525903.Taci_1752"/>
<dbReference type="InterPro" id="IPR003370">
    <property type="entry name" value="Chromate_transpt"/>
</dbReference>
<sequence length="175" mass="18145">MRSPGPLTLYLWFLNFSAMTFGGGMVLVAMARDRLVSEGLITREEAMEMTNLSSTVPGPVGVNFAALSGLRAMGPMGAVAAVAGVLTAPFLSVLLLGGWLLSHSQLPWVRGFISGVLCASTALMSLAVADSGRYNLKGWRSLVGLGAFLALHLMGLGPGASLGISIGLAVLIPWN</sequence>
<dbReference type="EMBL" id="CP001818">
    <property type="protein sequence ID" value="ACZ19966.1"/>
    <property type="molecule type" value="Genomic_DNA"/>
</dbReference>
<dbReference type="KEGG" id="tai:Taci_1752"/>
<dbReference type="GO" id="GO:0005886">
    <property type="term" value="C:plasma membrane"/>
    <property type="evidence" value="ECO:0007669"/>
    <property type="project" value="UniProtKB-SubCell"/>
</dbReference>
<evidence type="ECO:0000256" key="4">
    <source>
        <dbReference type="ARBA" id="ARBA00022692"/>
    </source>
</evidence>
<comment type="subcellular location">
    <subcellularLocation>
        <location evidence="1">Cell membrane</location>
        <topology evidence="1">Multi-pass membrane protein</topology>
    </subcellularLocation>
</comment>
<keyword evidence="4 7" id="KW-0812">Transmembrane</keyword>
<dbReference type="eggNOG" id="COG2059">
    <property type="taxonomic scope" value="Bacteria"/>
</dbReference>
<dbReference type="RefSeq" id="WP_012870475.1">
    <property type="nucleotide sequence ID" value="NC_013522.1"/>
</dbReference>
<feature type="transmembrane region" description="Helical" evidence="7">
    <location>
        <begin position="12"/>
        <end position="31"/>
    </location>
</feature>
<evidence type="ECO:0000256" key="5">
    <source>
        <dbReference type="ARBA" id="ARBA00022989"/>
    </source>
</evidence>
<dbReference type="InterPro" id="IPR052518">
    <property type="entry name" value="CHR_Transporter"/>
</dbReference>
<organism evidence="8 9">
    <name type="scientific">Thermanaerovibrio acidaminovorans (strain ATCC 49978 / DSM 6589 / Su883)</name>
    <name type="common">Selenomonas acidaminovorans</name>
    <dbReference type="NCBI Taxonomy" id="525903"/>
    <lineage>
        <taxon>Bacteria</taxon>
        <taxon>Thermotogati</taxon>
        <taxon>Synergistota</taxon>
        <taxon>Synergistia</taxon>
        <taxon>Synergistales</taxon>
        <taxon>Synergistaceae</taxon>
        <taxon>Thermanaerovibrio</taxon>
    </lineage>
</organism>
<evidence type="ECO:0000256" key="6">
    <source>
        <dbReference type="ARBA" id="ARBA00023136"/>
    </source>
</evidence>
<keyword evidence="3" id="KW-1003">Cell membrane</keyword>
<dbReference type="Proteomes" id="UP000002030">
    <property type="component" value="Chromosome"/>
</dbReference>
<dbReference type="OrthoDB" id="4272at2"/>
<name>D1B7H5_THEAS</name>
<evidence type="ECO:0000256" key="2">
    <source>
        <dbReference type="ARBA" id="ARBA00005262"/>
    </source>
</evidence>
<dbReference type="HOGENOM" id="CLU_018106_1_1_0"/>